<evidence type="ECO:0000313" key="4">
    <source>
        <dbReference type="EMBL" id="GFX87316.1"/>
    </source>
</evidence>
<dbReference type="SUPFAM" id="SSF56672">
    <property type="entry name" value="DNA/RNA polymerases"/>
    <property type="match status" value="1"/>
</dbReference>
<name>A0A8X6UPJ9_TRICX</name>
<dbReference type="AlphaFoldDB" id="A0A8X6UPJ9"/>
<feature type="domain" description="CCHC-type" evidence="3">
    <location>
        <begin position="295"/>
        <end position="310"/>
    </location>
</feature>
<dbReference type="InterPro" id="IPR001878">
    <property type="entry name" value="Znf_CCHC"/>
</dbReference>
<dbReference type="Pfam" id="PF03732">
    <property type="entry name" value="Retrotrans_gag"/>
    <property type="match status" value="1"/>
</dbReference>
<proteinExistence type="predicted"/>
<dbReference type="GO" id="GO:0003676">
    <property type="term" value="F:nucleic acid binding"/>
    <property type="evidence" value="ECO:0007669"/>
    <property type="project" value="InterPro"/>
</dbReference>
<accession>A0A8X6UPJ9</accession>
<dbReference type="InterPro" id="IPR036875">
    <property type="entry name" value="Znf_CCHC_sf"/>
</dbReference>
<organism evidence="4 5">
    <name type="scientific">Trichonephila clavipes</name>
    <name type="common">Golden silk orbweaver</name>
    <name type="synonym">Nephila clavipes</name>
    <dbReference type="NCBI Taxonomy" id="2585209"/>
    <lineage>
        <taxon>Eukaryota</taxon>
        <taxon>Metazoa</taxon>
        <taxon>Ecdysozoa</taxon>
        <taxon>Arthropoda</taxon>
        <taxon>Chelicerata</taxon>
        <taxon>Arachnida</taxon>
        <taxon>Araneae</taxon>
        <taxon>Araneomorphae</taxon>
        <taxon>Entelegynae</taxon>
        <taxon>Araneoidea</taxon>
        <taxon>Nephilidae</taxon>
        <taxon>Trichonephila</taxon>
    </lineage>
</organism>
<dbReference type="GO" id="GO:0008270">
    <property type="term" value="F:zinc ion binding"/>
    <property type="evidence" value="ECO:0007669"/>
    <property type="project" value="UniProtKB-KW"/>
</dbReference>
<dbReference type="SUPFAM" id="SSF57756">
    <property type="entry name" value="Retrovirus zinc finger-like domains"/>
    <property type="match status" value="1"/>
</dbReference>
<evidence type="ECO:0000256" key="1">
    <source>
        <dbReference type="PROSITE-ProRule" id="PRU00047"/>
    </source>
</evidence>
<dbReference type="SMART" id="SM00343">
    <property type="entry name" value="ZnF_C2HC"/>
    <property type="match status" value="1"/>
</dbReference>
<dbReference type="PANTHER" id="PTHR15503:SF22">
    <property type="entry name" value="TRANSPOSON TY3-I GAG POLYPROTEIN"/>
    <property type="match status" value="1"/>
</dbReference>
<dbReference type="PANTHER" id="PTHR15503">
    <property type="entry name" value="LDOC1 RELATED"/>
    <property type="match status" value="1"/>
</dbReference>
<evidence type="ECO:0000256" key="2">
    <source>
        <dbReference type="SAM" id="MobiDB-lite"/>
    </source>
</evidence>
<dbReference type="Gene3D" id="3.10.10.10">
    <property type="entry name" value="HIV Type 1 Reverse Transcriptase, subunit A, domain 1"/>
    <property type="match status" value="1"/>
</dbReference>
<dbReference type="EMBL" id="BMAU01021033">
    <property type="protein sequence ID" value="GFX87316.1"/>
    <property type="molecule type" value="Genomic_DNA"/>
</dbReference>
<keyword evidence="1" id="KW-0862">Zinc</keyword>
<dbReference type="InterPro" id="IPR032567">
    <property type="entry name" value="RTL1-rel"/>
</dbReference>
<keyword evidence="1" id="KW-0479">Metal-binding</keyword>
<dbReference type="InterPro" id="IPR043502">
    <property type="entry name" value="DNA/RNA_pol_sf"/>
</dbReference>
<evidence type="ECO:0000313" key="5">
    <source>
        <dbReference type="Proteomes" id="UP000887159"/>
    </source>
</evidence>
<keyword evidence="5" id="KW-1185">Reference proteome</keyword>
<sequence>MPTEQEAKPAVVTPSLQQWRSPSTFRGAPGEDPLKWLKEYDRVANFNKWDDMMCLANVYFFLDGTARQWYVNNEDALDSWEAFKNGLSGLFGDCQRYTRRAEEQLKCRAQRSGESTQSYIQSVLGLCQEVNPLMREDEKVSHLMKGVAEDIYQALLTREINDTASFIKWCNYIEDMKQKRVGRPRFERLPNVVPVASLTDETDLVSLIRTIVREEVHRLVNQTQESLDSDPQSLEEIVQDEVERVLAPVSAKSTETRPRPTYAAVTRKYRAPVQKFPPEPRKTDVWRTADNRPVCFHCGRPGHVMRYCRERKAVFDNSRNRRRNFDDVGTEEEIRRPNSSRRFTPSPTRGRSQYVVTDPRRHIADPVSRQAVGARKTKQSDLPRSHDVILGWDFLEASQAVIDCGQNELVLEDICRDSTAPDAWNLYATRDYTLKPHSLTRITVSGYQIRGDINVVLDGSKHLLFEKNIATPSMVSTYRNGKSDVWVTNLQFRNQIIPRGMCIGQAEPLNEGHLCVISDTSGCLDDHQETSESRMNCSLMMSPELSDEQRNKLSELLRKFSGLFTKTDKSTAAKTNVKHRIFTGDHAPINQRAYRVSPTERRIIHEDVQKMLDEGIVQPSESPWSSPVVLVRKKTVVGVFASIIAS</sequence>
<protein>
    <submittedName>
        <fullName evidence="4">CCHC-type domain-containing protein</fullName>
    </submittedName>
</protein>
<feature type="region of interest" description="Disordered" evidence="2">
    <location>
        <begin position="329"/>
        <end position="352"/>
    </location>
</feature>
<gene>
    <name evidence="4" type="primary">AVEN_51490_1</name>
    <name evidence="4" type="ORF">TNCV_3368861</name>
</gene>
<feature type="compositionally biased region" description="Polar residues" evidence="2">
    <location>
        <begin position="340"/>
        <end position="352"/>
    </location>
</feature>
<evidence type="ECO:0000259" key="3">
    <source>
        <dbReference type="PROSITE" id="PS50158"/>
    </source>
</evidence>
<dbReference type="PROSITE" id="PS50158">
    <property type="entry name" value="ZF_CCHC"/>
    <property type="match status" value="1"/>
</dbReference>
<dbReference type="Proteomes" id="UP000887159">
    <property type="component" value="Unassembled WGS sequence"/>
</dbReference>
<keyword evidence="1" id="KW-0863">Zinc-finger</keyword>
<dbReference type="InterPro" id="IPR005162">
    <property type="entry name" value="Retrotrans_gag_dom"/>
</dbReference>
<comment type="caution">
    <text evidence="4">The sequence shown here is derived from an EMBL/GenBank/DDBJ whole genome shotgun (WGS) entry which is preliminary data.</text>
</comment>
<reference evidence="4" key="1">
    <citation type="submission" date="2020-08" db="EMBL/GenBank/DDBJ databases">
        <title>Multicomponent nature underlies the extraordinary mechanical properties of spider dragline silk.</title>
        <authorList>
            <person name="Kono N."/>
            <person name="Nakamura H."/>
            <person name="Mori M."/>
            <person name="Yoshida Y."/>
            <person name="Ohtoshi R."/>
            <person name="Malay A.D."/>
            <person name="Moran D.A.P."/>
            <person name="Tomita M."/>
            <person name="Numata K."/>
            <person name="Arakawa K."/>
        </authorList>
    </citation>
    <scope>NUCLEOTIDE SEQUENCE</scope>
</reference>
<dbReference type="GO" id="GO:0071897">
    <property type="term" value="P:DNA biosynthetic process"/>
    <property type="evidence" value="ECO:0007669"/>
    <property type="project" value="UniProtKB-ARBA"/>
</dbReference>